<keyword evidence="4" id="KW-1185">Reference proteome</keyword>
<comment type="caution">
    <text evidence="3">The sequence shown here is derived from an EMBL/GenBank/DDBJ whole genome shotgun (WGS) entry which is preliminary data.</text>
</comment>
<accession>A0ABW1JF84</accession>
<dbReference type="SUPFAM" id="SSF53335">
    <property type="entry name" value="S-adenosyl-L-methionine-dependent methyltransferases"/>
    <property type="match status" value="1"/>
</dbReference>
<dbReference type="InterPro" id="IPR029063">
    <property type="entry name" value="SAM-dependent_MTases_sf"/>
</dbReference>
<evidence type="ECO:0000313" key="4">
    <source>
        <dbReference type="Proteomes" id="UP001596189"/>
    </source>
</evidence>
<keyword evidence="3" id="KW-0489">Methyltransferase</keyword>
<evidence type="ECO:0000256" key="1">
    <source>
        <dbReference type="ARBA" id="ARBA00022679"/>
    </source>
</evidence>
<dbReference type="PANTHER" id="PTHR44068">
    <property type="entry name" value="ZGC:194242"/>
    <property type="match status" value="1"/>
</dbReference>
<dbReference type="EMBL" id="JBHSRD010000003">
    <property type="protein sequence ID" value="MFC6007479.1"/>
    <property type="molecule type" value="Genomic_DNA"/>
</dbReference>
<proteinExistence type="predicted"/>
<dbReference type="EC" id="2.1.1.-" evidence="3"/>
<reference evidence="4" key="1">
    <citation type="journal article" date="2019" name="Int. J. Syst. Evol. Microbiol.">
        <title>The Global Catalogue of Microorganisms (GCM) 10K type strain sequencing project: providing services to taxonomists for standard genome sequencing and annotation.</title>
        <authorList>
            <consortium name="The Broad Institute Genomics Platform"/>
            <consortium name="The Broad Institute Genome Sequencing Center for Infectious Disease"/>
            <person name="Wu L."/>
            <person name="Ma J."/>
        </authorList>
    </citation>
    <scope>NUCLEOTIDE SEQUENCE [LARGE SCALE GENOMIC DNA]</scope>
    <source>
        <strain evidence="4">KACC 14249</strain>
    </source>
</reference>
<name>A0ABW1JF84_9ACTN</name>
<evidence type="ECO:0000259" key="2">
    <source>
        <dbReference type="Pfam" id="PF08241"/>
    </source>
</evidence>
<protein>
    <submittedName>
        <fullName evidence="3">Class I SAM-dependent methyltransferase</fullName>
        <ecNumber evidence="3">2.1.1.-</ecNumber>
    </submittedName>
</protein>
<feature type="domain" description="Methyltransferase type 11" evidence="2">
    <location>
        <begin position="35"/>
        <end position="130"/>
    </location>
</feature>
<keyword evidence="1 3" id="KW-0808">Transferase</keyword>
<dbReference type="GO" id="GO:0008168">
    <property type="term" value="F:methyltransferase activity"/>
    <property type="evidence" value="ECO:0007669"/>
    <property type="project" value="UniProtKB-KW"/>
</dbReference>
<sequence length="259" mass="27041">MDWALGNFEKSAGEIRPASEQVVDALAPARGDVVLDLGCGTGNAALIAAARGAVVTGVDPAERLLDIARADAAAAGLDITFAAGDAATIPLPDDSVDAVISVFAVIFAPDAAAAAAEMARVLRPGGTLVLSAWRREGALAAQADLRLGLLDRAGGPAPAGPLFAWHDEHALTELLSPYGFAVTTTEHTLAFTAASPAAFADHELVDHPMWVESRELLERAGLWEQARRDLTRAFDELNEDPAAFRITGRYVVATAARRG</sequence>
<dbReference type="GO" id="GO:0032259">
    <property type="term" value="P:methylation"/>
    <property type="evidence" value="ECO:0007669"/>
    <property type="project" value="UniProtKB-KW"/>
</dbReference>
<dbReference type="InterPro" id="IPR013216">
    <property type="entry name" value="Methyltransf_11"/>
</dbReference>
<dbReference type="Pfam" id="PF08241">
    <property type="entry name" value="Methyltransf_11"/>
    <property type="match status" value="1"/>
</dbReference>
<dbReference type="InterPro" id="IPR050447">
    <property type="entry name" value="Erg6_SMT_methyltransf"/>
</dbReference>
<dbReference type="PANTHER" id="PTHR44068:SF11">
    <property type="entry name" value="GERANYL DIPHOSPHATE 2-C-METHYLTRANSFERASE"/>
    <property type="match status" value="1"/>
</dbReference>
<dbReference type="Proteomes" id="UP001596189">
    <property type="component" value="Unassembled WGS sequence"/>
</dbReference>
<dbReference type="RefSeq" id="WP_345716276.1">
    <property type="nucleotide sequence ID" value="NZ_BAABFP010000004.1"/>
</dbReference>
<evidence type="ECO:0000313" key="3">
    <source>
        <dbReference type="EMBL" id="MFC6007479.1"/>
    </source>
</evidence>
<gene>
    <name evidence="3" type="ORF">ACFQDO_10100</name>
</gene>
<dbReference type="Gene3D" id="3.40.50.150">
    <property type="entry name" value="Vaccinia Virus protein VP39"/>
    <property type="match status" value="1"/>
</dbReference>
<dbReference type="CDD" id="cd02440">
    <property type="entry name" value="AdoMet_MTases"/>
    <property type="match status" value="1"/>
</dbReference>
<organism evidence="3 4">
    <name type="scientific">Angustibacter luteus</name>
    <dbReference type="NCBI Taxonomy" id="658456"/>
    <lineage>
        <taxon>Bacteria</taxon>
        <taxon>Bacillati</taxon>
        <taxon>Actinomycetota</taxon>
        <taxon>Actinomycetes</taxon>
        <taxon>Kineosporiales</taxon>
        <taxon>Kineosporiaceae</taxon>
    </lineage>
</organism>